<reference evidence="2" key="1">
    <citation type="submission" date="2013-04" db="EMBL/GenBank/DDBJ databases">
        <authorList>
            <person name="Qu J."/>
            <person name="Murali S.C."/>
            <person name="Bandaranaike D."/>
            <person name="Bellair M."/>
            <person name="Blankenburg K."/>
            <person name="Chao H."/>
            <person name="Dinh H."/>
            <person name="Doddapaneni H."/>
            <person name="Downs B."/>
            <person name="Dugan-Rocha S."/>
            <person name="Elkadiri S."/>
            <person name="Gnanaolivu R.D."/>
            <person name="Hernandez B."/>
            <person name="Javaid M."/>
            <person name="Jayaseelan J.C."/>
            <person name="Lee S."/>
            <person name="Li M."/>
            <person name="Ming W."/>
            <person name="Munidasa M."/>
            <person name="Muniz J."/>
            <person name="Nguyen L."/>
            <person name="Ongeri F."/>
            <person name="Osuji N."/>
            <person name="Pu L.-L."/>
            <person name="Puazo M."/>
            <person name="Qu C."/>
            <person name="Quiroz J."/>
            <person name="Raj R."/>
            <person name="Weissenberger G."/>
            <person name="Xin Y."/>
            <person name="Zou X."/>
            <person name="Han Y."/>
            <person name="Richards S."/>
            <person name="Worley K."/>
            <person name="Muzny D."/>
            <person name="Gibbs R."/>
        </authorList>
    </citation>
    <scope>NUCLEOTIDE SEQUENCE</scope>
    <source>
        <strain evidence="2">Sampled in the wild</strain>
    </source>
</reference>
<reference evidence="2" key="2">
    <citation type="submission" date="2017-10" db="EMBL/GenBank/DDBJ databases">
        <title>Ladona fulva Genome sequencing and assembly.</title>
        <authorList>
            <person name="Murali S."/>
            <person name="Richards S."/>
            <person name="Bandaranaike D."/>
            <person name="Bellair M."/>
            <person name="Blankenburg K."/>
            <person name="Chao H."/>
            <person name="Dinh H."/>
            <person name="Doddapaneni H."/>
            <person name="Dugan-Rocha S."/>
            <person name="Elkadiri S."/>
            <person name="Gnanaolivu R."/>
            <person name="Hernandez B."/>
            <person name="Skinner E."/>
            <person name="Javaid M."/>
            <person name="Lee S."/>
            <person name="Li M."/>
            <person name="Ming W."/>
            <person name="Munidasa M."/>
            <person name="Muniz J."/>
            <person name="Nguyen L."/>
            <person name="Hughes D."/>
            <person name="Osuji N."/>
            <person name="Pu L.-L."/>
            <person name="Puazo M."/>
            <person name="Qu C."/>
            <person name="Quiroz J."/>
            <person name="Raj R."/>
            <person name="Weissenberger G."/>
            <person name="Xin Y."/>
            <person name="Zou X."/>
            <person name="Han Y."/>
            <person name="Worley K."/>
            <person name="Muzny D."/>
            <person name="Gibbs R."/>
        </authorList>
    </citation>
    <scope>NUCLEOTIDE SEQUENCE</scope>
    <source>
        <strain evidence="2">Sampled in the wild</strain>
    </source>
</reference>
<dbReference type="OrthoDB" id="10039395at2759"/>
<dbReference type="EMBL" id="KZ308215">
    <property type="protein sequence ID" value="KAG8224881.1"/>
    <property type="molecule type" value="Genomic_DNA"/>
</dbReference>
<keyword evidence="3" id="KW-1185">Reference proteome</keyword>
<evidence type="ECO:0000256" key="1">
    <source>
        <dbReference type="SAM" id="MobiDB-lite"/>
    </source>
</evidence>
<dbReference type="AlphaFoldDB" id="A0A8K0JYB0"/>
<comment type="caution">
    <text evidence="2">The sequence shown here is derived from an EMBL/GenBank/DDBJ whole genome shotgun (WGS) entry which is preliminary data.</text>
</comment>
<dbReference type="SUPFAM" id="SSF48726">
    <property type="entry name" value="Immunoglobulin"/>
    <property type="match status" value="1"/>
</dbReference>
<dbReference type="Proteomes" id="UP000792457">
    <property type="component" value="Unassembled WGS sequence"/>
</dbReference>
<proteinExistence type="predicted"/>
<evidence type="ECO:0000313" key="3">
    <source>
        <dbReference type="Proteomes" id="UP000792457"/>
    </source>
</evidence>
<protein>
    <submittedName>
        <fullName evidence="2">Uncharacterized protein</fullName>
    </submittedName>
</protein>
<dbReference type="InterPro" id="IPR013783">
    <property type="entry name" value="Ig-like_fold"/>
</dbReference>
<sequence>MTRCWKTHSDRLRINTRFNFSADDEEIRSQSNQSNSRDLENPRTWTSSSHLTIRFERTHHGKRIRCVALHPAYPAGSTASAAALDIRLETSYKD</sequence>
<gene>
    <name evidence="2" type="ORF">J437_LFUL004622</name>
</gene>
<dbReference type="Gene3D" id="2.60.40.10">
    <property type="entry name" value="Immunoglobulins"/>
    <property type="match status" value="1"/>
</dbReference>
<feature type="region of interest" description="Disordered" evidence="1">
    <location>
        <begin position="24"/>
        <end position="45"/>
    </location>
</feature>
<accession>A0A8K0JYB0</accession>
<dbReference type="InterPro" id="IPR036179">
    <property type="entry name" value="Ig-like_dom_sf"/>
</dbReference>
<organism evidence="2 3">
    <name type="scientific">Ladona fulva</name>
    <name type="common">Scarce chaser dragonfly</name>
    <name type="synonym">Libellula fulva</name>
    <dbReference type="NCBI Taxonomy" id="123851"/>
    <lineage>
        <taxon>Eukaryota</taxon>
        <taxon>Metazoa</taxon>
        <taxon>Ecdysozoa</taxon>
        <taxon>Arthropoda</taxon>
        <taxon>Hexapoda</taxon>
        <taxon>Insecta</taxon>
        <taxon>Pterygota</taxon>
        <taxon>Palaeoptera</taxon>
        <taxon>Odonata</taxon>
        <taxon>Epiprocta</taxon>
        <taxon>Anisoptera</taxon>
        <taxon>Libelluloidea</taxon>
        <taxon>Libellulidae</taxon>
        <taxon>Ladona</taxon>
    </lineage>
</organism>
<name>A0A8K0JYB0_LADFU</name>
<evidence type="ECO:0000313" key="2">
    <source>
        <dbReference type="EMBL" id="KAG8224881.1"/>
    </source>
</evidence>